<comment type="caution">
    <text evidence="6">The sequence shown here is derived from an EMBL/GenBank/DDBJ whole genome shotgun (WGS) entry which is preliminary data.</text>
</comment>
<dbReference type="InterPro" id="IPR002470">
    <property type="entry name" value="Peptidase_S9A"/>
</dbReference>
<evidence type="ECO:0000313" key="7">
    <source>
        <dbReference type="Proteomes" id="UP000708576"/>
    </source>
</evidence>
<dbReference type="InterPro" id="IPR029058">
    <property type="entry name" value="AB_hydrolase_fold"/>
</dbReference>
<proteinExistence type="predicted"/>
<protein>
    <submittedName>
        <fullName evidence="6">S9 family peptidase</fullName>
    </submittedName>
</protein>
<name>A0ABS5JZM8_9BACT</name>
<dbReference type="InterPro" id="IPR011042">
    <property type="entry name" value="6-blade_b-propeller_TolB-like"/>
</dbReference>
<keyword evidence="7" id="KW-1185">Reference proteome</keyword>
<evidence type="ECO:0000256" key="2">
    <source>
        <dbReference type="ARBA" id="ARBA00022801"/>
    </source>
</evidence>
<dbReference type="Gene3D" id="3.40.50.1820">
    <property type="entry name" value="alpha/beta hydrolase"/>
    <property type="match status" value="1"/>
</dbReference>
<dbReference type="SUPFAM" id="SSF82171">
    <property type="entry name" value="DPP6 N-terminal domain-like"/>
    <property type="match status" value="1"/>
</dbReference>
<organism evidence="6 7">
    <name type="scientific">Carboxylicivirga linearis</name>
    <dbReference type="NCBI Taxonomy" id="1628157"/>
    <lineage>
        <taxon>Bacteria</taxon>
        <taxon>Pseudomonadati</taxon>
        <taxon>Bacteroidota</taxon>
        <taxon>Bacteroidia</taxon>
        <taxon>Marinilabiliales</taxon>
        <taxon>Marinilabiliaceae</taxon>
        <taxon>Carboxylicivirga</taxon>
    </lineage>
</organism>
<keyword evidence="1" id="KW-0645">Protease</keyword>
<evidence type="ECO:0000259" key="4">
    <source>
        <dbReference type="Pfam" id="PF00326"/>
    </source>
</evidence>
<evidence type="ECO:0000256" key="3">
    <source>
        <dbReference type="ARBA" id="ARBA00022825"/>
    </source>
</evidence>
<dbReference type="Gene3D" id="2.120.10.30">
    <property type="entry name" value="TolB, C-terminal domain"/>
    <property type="match status" value="1"/>
</dbReference>
<dbReference type="Proteomes" id="UP000708576">
    <property type="component" value="Unassembled WGS sequence"/>
</dbReference>
<dbReference type="InterPro" id="IPR023302">
    <property type="entry name" value="Pept_S9A_N"/>
</dbReference>
<keyword evidence="3" id="KW-0720">Serine protease</keyword>
<dbReference type="RefSeq" id="WP_212218045.1">
    <property type="nucleotide sequence ID" value="NZ_JAGUCO010000021.1"/>
</dbReference>
<dbReference type="PANTHER" id="PTHR42776">
    <property type="entry name" value="SERINE PEPTIDASE S9 FAMILY MEMBER"/>
    <property type="match status" value="1"/>
</dbReference>
<dbReference type="SUPFAM" id="SSF53474">
    <property type="entry name" value="alpha/beta-Hydrolases"/>
    <property type="match status" value="1"/>
</dbReference>
<dbReference type="Pfam" id="PF00326">
    <property type="entry name" value="Peptidase_S9"/>
    <property type="match status" value="1"/>
</dbReference>
<dbReference type="PRINTS" id="PR00862">
    <property type="entry name" value="PROLIGOPTASE"/>
</dbReference>
<sequence>MKKICFFLWPILLLGCTINHPDKAKDVKQYSIEDFYKNVSIGGGSFSPDENKLLVTSNKSGIYNAYRLPLDGAAAEPLTESTSESVFAISYFPDDERFLYSSDEGGNEIDHIFMVDLDGQVQDITPWENAKSSFYRWARDGQSFFFVSNKRDPKFFDLYEMSIDDFTSELIFENNDGFDVSAISYDKNYLALTKTITTSKNELYLFNRGAAETVQISPEGADAEFNAQQFSLDGKRLYILTNLGSEFTYLSQYNIEEGTTEKILEEDWDIWYSYLSYNEKYRVVGVNKDAQTVVTITNMATGEPVKFPDFKDGSVSGVSISKSEQLMKFSLVSSKAPSNMYLFNLEEGKVKQLTNTLNPEINPDDLVSADVVRYPSFDGLDIPAVLYKPHQASSNSKVPALVWVHGGPGGQSRVGYFSLIQYLVNHGYAVLAVNNRGSSGYGKTFYRMDDQKHGDVDLKDCVYGKKYLASFDWVDNDKIGIIGGSYGGYMVMAALTFEPEEFEVGVNIFGVTNWLRTLKSIPPWWESFREALYMEMGDPTTADSVRLYNISPLFHANQVTKPLMVLQGANDPRVLQVESDEIVNAVKANNVPVNYVLFDDEGHGFVKTENEIKGYGEILRFLNKYLKEEDRTVK</sequence>
<gene>
    <name evidence="6" type="ORF">KEM10_18905</name>
</gene>
<evidence type="ECO:0000259" key="5">
    <source>
        <dbReference type="Pfam" id="PF02897"/>
    </source>
</evidence>
<feature type="domain" description="Peptidase S9 prolyl oligopeptidase catalytic" evidence="4">
    <location>
        <begin position="419"/>
        <end position="628"/>
    </location>
</feature>
<dbReference type="EMBL" id="JAGUCO010000021">
    <property type="protein sequence ID" value="MBS2100362.1"/>
    <property type="molecule type" value="Genomic_DNA"/>
</dbReference>
<dbReference type="PANTHER" id="PTHR42776:SF27">
    <property type="entry name" value="DIPEPTIDYL PEPTIDASE FAMILY MEMBER 6"/>
    <property type="match status" value="1"/>
</dbReference>
<evidence type="ECO:0000313" key="6">
    <source>
        <dbReference type="EMBL" id="MBS2100362.1"/>
    </source>
</evidence>
<evidence type="ECO:0000256" key="1">
    <source>
        <dbReference type="ARBA" id="ARBA00022670"/>
    </source>
</evidence>
<keyword evidence="2" id="KW-0378">Hydrolase</keyword>
<feature type="domain" description="Peptidase S9A N-terminal" evidence="5">
    <location>
        <begin position="89"/>
        <end position="354"/>
    </location>
</feature>
<dbReference type="InterPro" id="IPR001375">
    <property type="entry name" value="Peptidase_S9_cat"/>
</dbReference>
<reference evidence="6 7" key="1">
    <citation type="journal article" date="2015" name="Int. J. Syst. Evol. Microbiol.">
        <title>Carboxylicivirga linearis sp. nov., isolated from a sea cucumber culture pond.</title>
        <authorList>
            <person name="Wang F.Q."/>
            <person name="Zhou Y.X."/>
            <person name="Lin X.Z."/>
            <person name="Chen G.J."/>
            <person name="Du Z.J."/>
        </authorList>
    </citation>
    <scope>NUCLEOTIDE SEQUENCE [LARGE SCALE GENOMIC DNA]</scope>
    <source>
        <strain evidence="6 7">FB218</strain>
    </source>
</reference>
<accession>A0ABS5JZM8</accession>
<dbReference type="Pfam" id="PF02897">
    <property type="entry name" value="Peptidase_S9_N"/>
    <property type="match status" value="1"/>
</dbReference>
<dbReference type="PROSITE" id="PS51257">
    <property type="entry name" value="PROKAR_LIPOPROTEIN"/>
    <property type="match status" value="1"/>
</dbReference>